<dbReference type="Proteomes" id="UP000241818">
    <property type="component" value="Unassembled WGS sequence"/>
</dbReference>
<dbReference type="InParanoid" id="A0A2T3B6Y1"/>
<dbReference type="EMBL" id="KZ679009">
    <property type="protein sequence ID" value="PSS22493.1"/>
    <property type="molecule type" value="Genomic_DNA"/>
</dbReference>
<protein>
    <recommendedName>
        <fullName evidence="2">CRIB domain-containing protein</fullName>
    </recommendedName>
</protein>
<reference evidence="3 4" key="1">
    <citation type="journal article" date="2018" name="New Phytol.">
        <title>Comparative genomics and transcriptomics depict ericoid mycorrhizal fungi as versatile saprotrophs and plant mutualists.</title>
        <authorList>
            <person name="Martino E."/>
            <person name="Morin E."/>
            <person name="Grelet G.A."/>
            <person name="Kuo A."/>
            <person name="Kohler A."/>
            <person name="Daghino S."/>
            <person name="Barry K.W."/>
            <person name="Cichocki N."/>
            <person name="Clum A."/>
            <person name="Dockter R.B."/>
            <person name="Hainaut M."/>
            <person name="Kuo R.C."/>
            <person name="LaButti K."/>
            <person name="Lindahl B.D."/>
            <person name="Lindquist E.A."/>
            <person name="Lipzen A."/>
            <person name="Khouja H.R."/>
            <person name="Magnuson J."/>
            <person name="Murat C."/>
            <person name="Ohm R.A."/>
            <person name="Singer S.W."/>
            <person name="Spatafora J.W."/>
            <person name="Wang M."/>
            <person name="Veneault-Fourrey C."/>
            <person name="Henrissat B."/>
            <person name="Grigoriev I.V."/>
            <person name="Martin F.M."/>
            <person name="Perotto S."/>
        </authorList>
    </citation>
    <scope>NUCLEOTIDE SEQUENCE [LARGE SCALE GENOMIC DNA]</scope>
    <source>
        <strain evidence="3 4">ATCC 22711</strain>
    </source>
</reference>
<dbReference type="OrthoDB" id="5237293at2759"/>
<gene>
    <name evidence="3" type="ORF">M430DRAFT_26966</name>
</gene>
<evidence type="ECO:0000259" key="2">
    <source>
        <dbReference type="PROSITE" id="PS50108"/>
    </source>
</evidence>
<feature type="region of interest" description="Disordered" evidence="1">
    <location>
        <begin position="314"/>
        <end position="424"/>
    </location>
</feature>
<evidence type="ECO:0000256" key="1">
    <source>
        <dbReference type="SAM" id="MobiDB-lite"/>
    </source>
</evidence>
<feature type="region of interest" description="Disordered" evidence="1">
    <location>
        <begin position="1"/>
        <end position="96"/>
    </location>
</feature>
<feature type="region of interest" description="Disordered" evidence="1">
    <location>
        <begin position="456"/>
        <end position="476"/>
    </location>
</feature>
<feature type="compositionally biased region" description="Polar residues" evidence="1">
    <location>
        <begin position="460"/>
        <end position="472"/>
    </location>
</feature>
<dbReference type="PROSITE" id="PS50108">
    <property type="entry name" value="CRIB"/>
    <property type="match status" value="1"/>
</dbReference>
<dbReference type="STRING" id="857342.A0A2T3B6Y1"/>
<feature type="compositionally biased region" description="Polar residues" evidence="1">
    <location>
        <begin position="403"/>
        <end position="414"/>
    </location>
</feature>
<feature type="compositionally biased region" description="Low complexity" evidence="1">
    <location>
        <begin position="614"/>
        <end position="629"/>
    </location>
</feature>
<organism evidence="3 4">
    <name type="scientific">Amorphotheca resinae ATCC 22711</name>
    <dbReference type="NCBI Taxonomy" id="857342"/>
    <lineage>
        <taxon>Eukaryota</taxon>
        <taxon>Fungi</taxon>
        <taxon>Dikarya</taxon>
        <taxon>Ascomycota</taxon>
        <taxon>Pezizomycotina</taxon>
        <taxon>Leotiomycetes</taxon>
        <taxon>Helotiales</taxon>
        <taxon>Amorphothecaceae</taxon>
        <taxon>Amorphotheca</taxon>
    </lineage>
</organism>
<feature type="region of interest" description="Disordered" evidence="1">
    <location>
        <begin position="601"/>
        <end position="632"/>
    </location>
</feature>
<dbReference type="AlphaFoldDB" id="A0A2T3B6Y1"/>
<feature type="region of interest" description="Disordered" evidence="1">
    <location>
        <begin position="229"/>
        <end position="278"/>
    </location>
</feature>
<feature type="compositionally biased region" description="Basic and acidic residues" evidence="1">
    <location>
        <begin position="1"/>
        <end position="18"/>
    </location>
</feature>
<feature type="compositionally biased region" description="Low complexity" evidence="1">
    <location>
        <begin position="51"/>
        <end position="65"/>
    </location>
</feature>
<sequence length="803" mass="88062">MRSSKEAKPLPPPKDHIPSAESLEPAMDGPPSPEGIRAYTEQMKRSSIFGNNSRTNTLTSSTASSRSRESSTDNPVLSRQLSARSRGTTMPSAWDRPESIQIFGKSIFSRRKKRDTHGDNLHGRSASSLAIGEDIRREASAKDRYHGGHSRRGTMTSSHEPRARHYISSPFNFQHVTHTRHTHLPNLQRTTHMELLSEFSAIRASQAPSHGELKGIRAQDLHFENFSSETLTAPSMPSEESDIQPQRERIKHAQSHDNLRSSRSSLSPSCPVALPARTSSRTASVLLETFDPLATTTIERPQTNCGFRKPAPFGLLTPPPPQQSTWSEQQEYFAERPASHAVTTPGDEAWPLASSPSGTFGGTELTDVQEEEEDLATRRRSRISSVSGELKASQSVPALRLKSQAQETLSNESDAASMVPPPSAGLDSWDNAIDYAYDHEAEADCDYQWERHSIDEDDNTTTTDASQSTNAEQPALDLHLEDDNQSIYHGRFRPSLLVPSSLEIPELSPMSNISAASSDPRTPSNFLRPNHSRSPSHASSFKESHGFHLSPSLLIPNDFQSQMDQEALYEEHYNSNATSASMFVPEPCSFSPIDEITSSTASYRSSEFSRRSARSSSSTRTSAPTSRGSQDSIMLLSCSGSLDQLHRSSSSSLPDLTPAMPRKFEKTHALTASVSMLNLEERYDPGEAAAPGPDVNDVPSMRHRRYKSLMQEQVPRSGGNRSALPPNLLNEKDHVDLSPVAESFISPPKETTGFAHGRNISAPVLSTFVGAVPPRARAASTVGGAVHRPSDKKRGSYTLFPQV</sequence>
<dbReference type="InterPro" id="IPR000095">
    <property type="entry name" value="CRIB_dom"/>
</dbReference>
<feature type="region of interest" description="Disordered" evidence="1">
    <location>
        <begin position="511"/>
        <end position="544"/>
    </location>
</feature>
<feature type="compositionally biased region" description="Polar residues" evidence="1">
    <location>
        <begin position="511"/>
        <end position="539"/>
    </location>
</feature>
<evidence type="ECO:0000313" key="4">
    <source>
        <dbReference type="Proteomes" id="UP000241818"/>
    </source>
</evidence>
<feature type="compositionally biased region" description="Polar residues" evidence="1">
    <location>
        <begin position="73"/>
        <end position="91"/>
    </location>
</feature>
<name>A0A2T3B6Y1_AMORE</name>
<feature type="region of interest" description="Disordered" evidence="1">
    <location>
        <begin position="780"/>
        <end position="803"/>
    </location>
</feature>
<feature type="region of interest" description="Disordered" evidence="1">
    <location>
        <begin position="141"/>
        <end position="161"/>
    </location>
</feature>
<accession>A0A2T3B6Y1</accession>
<dbReference type="RefSeq" id="XP_024722648.1">
    <property type="nucleotide sequence ID" value="XM_024865483.1"/>
</dbReference>
<keyword evidence="4" id="KW-1185">Reference proteome</keyword>
<feature type="domain" description="CRIB" evidence="2">
    <location>
        <begin position="167"/>
        <end position="180"/>
    </location>
</feature>
<dbReference type="GeneID" id="36573564"/>
<evidence type="ECO:0000313" key="3">
    <source>
        <dbReference type="EMBL" id="PSS22493.1"/>
    </source>
</evidence>
<proteinExistence type="predicted"/>
<feature type="compositionally biased region" description="Polar residues" evidence="1">
    <location>
        <begin position="383"/>
        <end position="396"/>
    </location>
</feature>